<keyword evidence="4" id="KW-0456">Lyase</keyword>
<organism evidence="6 7">
    <name type="scientific">Lactobacillus mulieris</name>
    <dbReference type="NCBI Taxonomy" id="2508708"/>
    <lineage>
        <taxon>Bacteria</taxon>
        <taxon>Bacillati</taxon>
        <taxon>Bacillota</taxon>
        <taxon>Bacilli</taxon>
        <taxon>Lactobacillales</taxon>
        <taxon>Lactobacillaceae</taxon>
        <taxon>Lactobacillus</taxon>
    </lineage>
</organism>
<keyword evidence="5" id="KW-0119">Carbohydrate metabolism</keyword>
<sequence>MKGFPKITIIMRGYGLEEARCIVEAAKDFSKEIAFEVTMNTSNAPEIIRKLNKEFGKQQVIGAGTVLSFEQEIEAIDAGAQFILSACPFTKEMVEYAKARGVLTVPGVFTPDEALKMKKLGVDIIKIFPASIVGPSYFSAIQGPLDKLSLMAVGGISASNCHEYLTHGASYVGIGSKAFDPKNIKQQNYKKIREDIRNLVDSI</sequence>
<dbReference type="SUPFAM" id="SSF51569">
    <property type="entry name" value="Aldolase"/>
    <property type="match status" value="1"/>
</dbReference>
<dbReference type="Gene3D" id="3.20.20.70">
    <property type="entry name" value="Aldolase class I"/>
    <property type="match status" value="1"/>
</dbReference>
<evidence type="ECO:0000256" key="3">
    <source>
        <dbReference type="ARBA" id="ARBA00011233"/>
    </source>
</evidence>
<evidence type="ECO:0000256" key="4">
    <source>
        <dbReference type="ARBA" id="ARBA00023239"/>
    </source>
</evidence>
<evidence type="ECO:0000256" key="5">
    <source>
        <dbReference type="ARBA" id="ARBA00023277"/>
    </source>
</evidence>
<dbReference type="InterPro" id="IPR000887">
    <property type="entry name" value="Aldlse_KDPG_KHG"/>
</dbReference>
<evidence type="ECO:0000256" key="2">
    <source>
        <dbReference type="ARBA" id="ARBA00006906"/>
    </source>
</evidence>
<dbReference type="CDD" id="cd00452">
    <property type="entry name" value="KDPG_aldolase"/>
    <property type="match status" value="1"/>
</dbReference>
<proteinExistence type="inferred from homology"/>
<dbReference type="InterPro" id="IPR013785">
    <property type="entry name" value="Aldolase_TIM"/>
</dbReference>
<comment type="subunit">
    <text evidence="3">Homotrimer.</text>
</comment>
<evidence type="ECO:0000256" key="1">
    <source>
        <dbReference type="ARBA" id="ARBA00004761"/>
    </source>
</evidence>
<evidence type="ECO:0000313" key="6">
    <source>
        <dbReference type="EMBL" id="MCZ3845463.1"/>
    </source>
</evidence>
<dbReference type="Proteomes" id="UP001213015">
    <property type="component" value="Unassembled WGS sequence"/>
</dbReference>
<reference evidence="6" key="1">
    <citation type="submission" date="2022-01" db="EMBL/GenBank/DDBJ databases">
        <title>VMRC isolate genome collection.</title>
        <authorList>
            <person name="France M."/>
            <person name="Rutt L."/>
            <person name="Humphrys M."/>
            <person name="Ravel J."/>
        </authorList>
    </citation>
    <scope>NUCLEOTIDE SEQUENCE</scope>
    <source>
        <strain evidence="6">C0127B5</strain>
    </source>
</reference>
<dbReference type="PANTHER" id="PTHR30246">
    <property type="entry name" value="2-KETO-3-DEOXY-6-PHOSPHOGLUCONATE ALDOLASE"/>
    <property type="match status" value="1"/>
</dbReference>
<dbReference type="RefSeq" id="WP_167802342.1">
    <property type="nucleotide sequence ID" value="NZ_JAKEYH010000031.1"/>
</dbReference>
<comment type="pathway">
    <text evidence="1">Carbohydrate acid metabolism.</text>
</comment>
<dbReference type="PANTHER" id="PTHR30246:SF1">
    <property type="entry name" value="2-DEHYDRO-3-DEOXY-6-PHOSPHOGALACTONATE ALDOLASE-RELATED"/>
    <property type="match status" value="1"/>
</dbReference>
<protein>
    <submittedName>
        <fullName evidence="6">Bifunctional 4-hydroxy-2-oxoglutarate aldolase/2-dehydro-3-deoxy-phosphogluconate aldolase</fullName>
    </submittedName>
</protein>
<dbReference type="EMBL" id="JAKHLF010000019">
    <property type="protein sequence ID" value="MCZ3845463.1"/>
    <property type="molecule type" value="Genomic_DNA"/>
</dbReference>
<accession>A0AAP3GYK1</accession>
<comment type="similarity">
    <text evidence="2">Belongs to the KHG/KDPG aldolase family.</text>
</comment>
<dbReference type="GO" id="GO:0016829">
    <property type="term" value="F:lyase activity"/>
    <property type="evidence" value="ECO:0007669"/>
    <property type="project" value="UniProtKB-KW"/>
</dbReference>
<dbReference type="Pfam" id="PF01081">
    <property type="entry name" value="Aldolase"/>
    <property type="match status" value="1"/>
</dbReference>
<comment type="caution">
    <text evidence="6">The sequence shown here is derived from an EMBL/GenBank/DDBJ whole genome shotgun (WGS) entry which is preliminary data.</text>
</comment>
<gene>
    <name evidence="6" type="ORF">L2422_08175</name>
</gene>
<name>A0AAP3GYK1_9LACO</name>
<evidence type="ECO:0000313" key="7">
    <source>
        <dbReference type="Proteomes" id="UP001213015"/>
    </source>
</evidence>
<dbReference type="AlphaFoldDB" id="A0AAP3GYK1"/>